<name>A0A7I4Y4W2_HAECO</name>
<proteinExistence type="predicted"/>
<keyword evidence="3" id="KW-1185">Reference proteome</keyword>
<dbReference type="AlphaFoldDB" id="A0A7I4Y4W2"/>
<protein>
    <submittedName>
        <fullName evidence="4">Bestrophin homolog</fullName>
    </submittedName>
</protein>
<accession>A0A7I4Y4W2</accession>
<evidence type="ECO:0000256" key="1">
    <source>
        <dbReference type="SAM" id="MobiDB-lite"/>
    </source>
</evidence>
<evidence type="ECO:0000313" key="3">
    <source>
        <dbReference type="Proteomes" id="UP000025227"/>
    </source>
</evidence>
<dbReference type="WBParaSite" id="HCON_00053750-00001">
    <property type="protein sequence ID" value="HCON_00053750-00001"/>
    <property type="gene ID" value="HCON_00053750"/>
</dbReference>
<sequence length="355" mass="40382">MKVIWKSCVDKAKLAVLLTFEKLSNGVRFQEVADVYNAVLDRFCPTKLHRPMQLIVTYLLFHVYLLYATLYGVTQLILKHTRIKGAHVIPQLPPAIAQWKEKFIMFVTSIFLWHWFSKSVLGISAGWDYISSWVVHLRPQINIKPQLTLVHASDSCHTNKSNISLDVKEVRADVNVYLSPESEEFAELMKGFQRTTDTVSFASDLLSSVTASITQSDSGESLGGWSSSSLTDDPDEVDIDVEIDKALQEGHAFDEASEECTEEQVPLLPKVTTDENPTKPKQRLTLKEVAKEVLHEVQGSGGSRSRIPRPQALERFRVRNAIANTLLRQRFLRRNRSPNNEQNDNENRSLFDNWD</sequence>
<reference evidence="4" key="1">
    <citation type="submission" date="2020-12" db="UniProtKB">
        <authorList>
            <consortium name="WormBaseParasite"/>
        </authorList>
    </citation>
    <scope>IDENTIFICATION</scope>
    <source>
        <strain evidence="4">MHco3</strain>
    </source>
</reference>
<dbReference type="OMA" id="IWKSCVD"/>
<dbReference type="Proteomes" id="UP000025227">
    <property type="component" value="Unplaced"/>
</dbReference>
<dbReference type="OrthoDB" id="5868281at2759"/>
<feature type="region of interest" description="Disordered" evidence="1">
    <location>
        <begin position="215"/>
        <end position="235"/>
    </location>
</feature>
<keyword evidence="2" id="KW-0472">Membrane</keyword>
<feature type="region of interest" description="Disordered" evidence="1">
    <location>
        <begin position="333"/>
        <end position="355"/>
    </location>
</feature>
<evidence type="ECO:0000313" key="4">
    <source>
        <dbReference type="WBParaSite" id="HCON_00053750-00001"/>
    </source>
</evidence>
<evidence type="ECO:0000256" key="2">
    <source>
        <dbReference type="SAM" id="Phobius"/>
    </source>
</evidence>
<keyword evidence="2" id="KW-0812">Transmembrane</keyword>
<organism evidence="3 4">
    <name type="scientific">Haemonchus contortus</name>
    <name type="common">Barber pole worm</name>
    <dbReference type="NCBI Taxonomy" id="6289"/>
    <lineage>
        <taxon>Eukaryota</taxon>
        <taxon>Metazoa</taxon>
        <taxon>Ecdysozoa</taxon>
        <taxon>Nematoda</taxon>
        <taxon>Chromadorea</taxon>
        <taxon>Rhabditida</taxon>
        <taxon>Rhabditina</taxon>
        <taxon>Rhabditomorpha</taxon>
        <taxon>Strongyloidea</taxon>
        <taxon>Trichostrongylidae</taxon>
        <taxon>Haemonchus</taxon>
    </lineage>
</organism>
<feature type="compositionally biased region" description="Low complexity" evidence="1">
    <location>
        <begin position="216"/>
        <end position="229"/>
    </location>
</feature>
<keyword evidence="2" id="KW-1133">Transmembrane helix</keyword>
<feature type="transmembrane region" description="Helical" evidence="2">
    <location>
        <begin position="55"/>
        <end position="78"/>
    </location>
</feature>